<accession>A0A8C6A416</accession>
<feature type="transmembrane region" description="Helical" evidence="2">
    <location>
        <begin position="30"/>
        <end position="53"/>
    </location>
</feature>
<keyword evidence="4" id="KW-1185">Reference proteome</keyword>
<evidence type="ECO:0000256" key="1">
    <source>
        <dbReference type="SAM" id="MobiDB-lite"/>
    </source>
</evidence>
<proteinExistence type="predicted"/>
<feature type="region of interest" description="Disordered" evidence="1">
    <location>
        <begin position="1"/>
        <end position="22"/>
    </location>
</feature>
<organism evidence="3 4">
    <name type="scientific">Marmota marmota marmota</name>
    <name type="common">Alpine marmot</name>
    <dbReference type="NCBI Taxonomy" id="9994"/>
    <lineage>
        <taxon>Eukaryota</taxon>
        <taxon>Metazoa</taxon>
        <taxon>Chordata</taxon>
        <taxon>Craniata</taxon>
        <taxon>Vertebrata</taxon>
        <taxon>Euteleostomi</taxon>
        <taxon>Mammalia</taxon>
        <taxon>Eutheria</taxon>
        <taxon>Euarchontoglires</taxon>
        <taxon>Glires</taxon>
        <taxon>Rodentia</taxon>
        <taxon>Sciuromorpha</taxon>
        <taxon>Sciuridae</taxon>
        <taxon>Xerinae</taxon>
        <taxon>Marmotini</taxon>
        <taxon>Marmota</taxon>
    </lineage>
</organism>
<dbReference type="Ensembl" id="ENSMMMT00000026356.1">
    <property type="protein sequence ID" value="ENSMMMP00000023266.1"/>
    <property type="gene ID" value="ENSMMMG00000020384.1"/>
</dbReference>
<evidence type="ECO:0000313" key="3">
    <source>
        <dbReference type="Ensembl" id="ENSMMMP00000023266.1"/>
    </source>
</evidence>
<keyword evidence="2" id="KW-0812">Transmembrane</keyword>
<reference evidence="3" key="2">
    <citation type="submission" date="2025-09" db="UniProtKB">
        <authorList>
            <consortium name="Ensembl"/>
        </authorList>
    </citation>
    <scope>IDENTIFICATION</scope>
</reference>
<name>A0A8C6A416_MARMA</name>
<sequence length="161" mass="18586">LNMHQALGSVPSTERERDRERERERERRNFLKNLSISCLTVTLICSVLLLYPINLWIFEVKKNLSVPLGWSYFIGWLVFILYVSCGILCYLNYRTFRSVIVNHPSHTGSCSISGGSVKDTLNDQTISETNQQKFLDREQKNYTSAKLSIHLNPSYDHSPKS</sequence>
<keyword evidence="2" id="KW-1133">Transmembrane helix</keyword>
<reference evidence="3" key="1">
    <citation type="submission" date="2025-08" db="UniProtKB">
        <authorList>
            <consortium name="Ensembl"/>
        </authorList>
    </citation>
    <scope>IDENTIFICATION</scope>
</reference>
<dbReference type="Proteomes" id="UP000694407">
    <property type="component" value="Unplaced"/>
</dbReference>
<dbReference type="GeneTree" id="ENSGT00940000163675"/>
<protein>
    <submittedName>
        <fullName evidence="3">Uncharacterized protein</fullName>
    </submittedName>
</protein>
<keyword evidence="2" id="KW-0472">Membrane</keyword>
<evidence type="ECO:0000313" key="4">
    <source>
        <dbReference type="Proteomes" id="UP000694407"/>
    </source>
</evidence>
<evidence type="ECO:0000256" key="2">
    <source>
        <dbReference type="SAM" id="Phobius"/>
    </source>
</evidence>
<feature type="transmembrane region" description="Helical" evidence="2">
    <location>
        <begin position="73"/>
        <end position="93"/>
    </location>
</feature>
<dbReference type="AlphaFoldDB" id="A0A8C6A416"/>
<feature type="compositionally biased region" description="Basic and acidic residues" evidence="1">
    <location>
        <begin position="13"/>
        <end position="22"/>
    </location>
</feature>